<reference evidence="4" key="1">
    <citation type="submission" date="2022-09" db="EMBL/GenBank/DDBJ databases">
        <title>Complete genome sequence of Pseudomonas promysalinigenes strain RL-WG26, a newly isolated PGPR with the potential for plant salinity stress alleviation.</title>
        <authorList>
            <person name="Ren L."/>
            <person name="Wang G."/>
            <person name="Hu H."/>
        </authorList>
    </citation>
    <scope>NUCLEOTIDE SEQUENCE</scope>
    <source>
        <strain evidence="4">RL-WG26</strain>
    </source>
</reference>
<evidence type="ECO:0000313" key="5">
    <source>
        <dbReference type="Proteomes" id="UP001064504"/>
    </source>
</evidence>
<evidence type="ECO:0000259" key="3">
    <source>
        <dbReference type="PROSITE" id="PS51462"/>
    </source>
</evidence>
<dbReference type="PANTHER" id="PTHR43046">
    <property type="entry name" value="GDP-MANNOSE MANNOSYL HYDROLASE"/>
    <property type="match status" value="1"/>
</dbReference>
<evidence type="ECO:0000256" key="1">
    <source>
        <dbReference type="ARBA" id="ARBA00001946"/>
    </source>
</evidence>
<dbReference type="PANTHER" id="PTHR43046:SF14">
    <property type="entry name" value="MUTT_NUDIX FAMILY PROTEIN"/>
    <property type="match status" value="1"/>
</dbReference>
<evidence type="ECO:0000256" key="2">
    <source>
        <dbReference type="ARBA" id="ARBA00022801"/>
    </source>
</evidence>
<comment type="cofactor">
    <cofactor evidence="1">
        <name>Mg(2+)</name>
        <dbReference type="ChEBI" id="CHEBI:18420"/>
    </cofactor>
</comment>
<dbReference type="EMBL" id="CP104557">
    <property type="protein sequence ID" value="UXH38787.1"/>
    <property type="molecule type" value="Genomic_DNA"/>
</dbReference>
<dbReference type="PRINTS" id="PR00502">
    <property type="entry name" value="NUDIXFAMILY"/>
</dbReference>
<gene>
    <name evidence="4" type="ORF">N5C08_17665</name>
</gene>
<protein>
    <submittedName>
        <fullName evidence="4">NUDIX domain-containing protein</fullName>
    </submittedName>
</protein>
<dbReference type="PROSITE" id="PS51462">
    <property type="entry name" value="NUDIX"/>
    <property type="match status" value="1"/>
</dbReference>
<dbReference type="SUPFAM" id="SSF55811">
    <property type="entry name" value="Nudix"/>
    <property type="match status" value="1"/>
</dbReference>
<accession>A0ABY6AI25</accession>
<dbReference type="InterPro" id="IPR000086">
    <property type="entry name" value="NUDIX_hydrolase_dom"/>
</dbReference>
<organism evidence="4 5">
    <name type="scientific">Pseudomonas promysalinigenes</name>
    <dbReference type="NCBI Taxonomy" id="485898"/>
    <lineage>
        <taxon>Bacteria</taxon>
        <taxon>Pseudomonadati</taxon>
        <taxon>Pseudomonadota</taxon>
        <taxon>Gammaproteobacteria</taxon>
        <taxon>Pseudomonadales</taxon>
        <taxon>Pseudomonadaceae</taxon>
        <taxon>Pseudomonas</taxon>
    </lineage>
</organism>
<sequence>MRDKKERKAKIKARATIICLRSGRILLVRKKCGKWNFPGGAIEPGESPAAAAARELQEETSIEGHGLFPLCTVQVGMTVHHVFTTHFDDEERPVARNEIVACKWVLRGKLSPAMLNTTAAGLLSSQLPALTA</sequence>
<dbReference type="Pfam" id="PF00293">
    <property type="entry name" value="NUDIX"/>
    <property type="match status" value="1"/>
</dbReference>
<dbReference type="RefSeq" id="WP_100852648.1">
    <property type="nucleotide sequence ID" value="NZ_CP104557.1"/>
</dbReference>
<name>A0ABY6AI25_9PSED</name>
<keyword evidence="5" id="KW-1185">Reference proteome</keyword>
<evidence type="ECO:0000313" key="4">
    <source>
        <dbReference type="EMBL" id="UXH38787.1"/>
    </source>
</evidence>
<feature type="domain" description="Nudix hydrolase" evidence="3">
    <location>
        <begin position="9"/>
        <end position="128"/>
    </location>
</feature>
<proteinExistence type="predicted"/>
<keyword evidence="2" id="KW-0378">Hydrolase</keyword>
<dbReference type="Gene3D" id="3.90.79.10">
    <property type="entry name" value="Nucleoside Triphosphate Pyrophosphohydrolase"/>
    <property type="match status" value="1"/>
</dbReference>
<dbReference type="InterPro" id="IPR020476">
    <property type="entry name" value="Nudix_hydrolase"/>
</dbReference>
<dbReference type="InterPro" id="IPR015797">
    <property type="entry name" value="NUDIX_hydrolase-like_dom_sf"/>
</dbReference>
<dbReference type="Proteomes" id="UP001064504">
    <property type="component" value="Chromosome"/>
</dbReference>